<feature type="domain" description="Cadherin" evidence="14">
    <location>
        <begin position="964"/>
        <end position="1064"/>
    </location>
</feature>
<keyword evidence="9" id="KW-0472">Membrane</keyword>
<dbReference type="SUPFAM" id="SSF49313">
    <property type="entry name" value="Cadherin-like"/>
    <property type="match status" value="18"/>
</dbReference>
<dbReference type="Gene3D" id="2.60.40.60">
    <property type="entry name" value="Cadherins"/>
    <property type="match status" value="19"/>
</dbReference>
<evidence type="ECO:0000256" key="13">
    <source>
        <dbReference type="SAM" id="SignalP"/>
    </source>
</evidence>
<dbReference type="GO" id="GO:0007156">
    <property type="term" value="P:homophilic cell adhesion via plasma membrane adhesion molecules"/>
    <property type="evidence" value="ECO:0007669"/>
    <property type="project" value="InterPro"/>
</dbReference>
<keyword evidence="6 12" id="KW-0106">Calcium</keyword>
<evidence type="ECO:0000256" key="1">
    <source>
        <dbReference type="ARBA" id="ARBA00004167"/>
    </source>
</evidence>
<evidence type="ECO:0000256" key="12">
    <source>
        <dbReference type="PROSITE-ProRule" id="PRU00043"/>
    </source>
</evidence>
<keyword evidence="11" id="KW-0325">Glycoprotein</keyword>
<sequence length="2503" mass="282706">MVIITLLIMTTGIRDANPDQKVAHKRQLSNQEFRYSEQTFHFHLTEECPVNTLIGQIPLDEWSSSERKDSLVYRLSIAPELSTLLTFNPTSGELRTSSRIDREALPQIHHISNKYDASESSDADIHAILVQDHETLYDTAPIIIHVLIFVDDINDNSPRCEQQYGQNISISESAAVGTRFVLFNARDPDRGDNGTVINYKLVESQNGDKPSQKFAIVRQGAVIFLELLDTVDREQCEEYNLIVEVEDGGTPKRIGTCNVHINILDVNDNAPVFEQPVYNVNFIFSKNGSIGSEVGILKVRANDLDKGKNAKVSYRLLDGTGIEQYLINKATGQIYAKVNQLNHSPQSCIESSTKTVTQPYVLTVEAIDEGIPALSSTAFVNIYPMPDDCMKVVETSRPVDTKIHIKTYPKGTDFASVNKSMVDGTIIAVITATSNQSLDFKIIQGNEDGAFRLEPGHNFSILRLNKTSKLWDQSKQNFQLTIAAFTQNSHVQSTDPIALENLQVFTHQQNSLIAQTNGETLFVKVQEDMAIGSKIARVSSNFTRPIYEIYRPGKYLNSLTVFAVDPLTGWLKLLNGSLDVRQSPYTIAVKIRDKNRPIYTSDIDVQVEVLDVNDHSPRFVDCDMQMQSIRCTQLPEPNDLMQPSILYSVAIKQNHSLFDEILTLRATDNDFRENGRISYFLLNSNDATLFRINEETGQVFLHRTLAIKPLQRRFLFDVIASDNGEDEKRTTRARVEIFLEDIDDARISDNENTTKFVSNTTSVDVDLDRWIFGAPIASLKTGFRNSNDTLYSIDSDMAKIDPRTGILSLCPIAFDIQMDQLVMNVKAESKNSESDFIANEKIIVNFTGGKKSSSFPTKQIIDIPWTESRNAGDVLADLVVPNENQVQLYTFHPSNGAMPEFLDLFPSGEIVLRQPDYLKSTTFHVVIEDIVKCTKYQMKVDLQVELPRNNPPMCPPKNESEYWLDESKLTGTFIGLLRGWDKDEGAKGVLRYELLNHIENFLLDAQLGILQSRRTFDYENERKDNGMVTYEIVYSLTDFGTPPLSVECTANVYVTDINDNAPLFLHPFYTIQVNLTDIMKDPEKSLITVHATDADSGHNGEIRYFLRDHSGIFKLNSVTGELFVSLSPEIECTWMEYQKPYKLYNLTVVAVDNADPPEKRRQTAPAIIMVKLIFDMPRNLRTSLRFIEPNPAIIIINEAASPGQIVTRFKAENSVGTYQKYLIEYEIVNVDGEPAYFQLDPWNGDLVLIRPLNEERRSHWKFEVVAYKRSDSSLEKAIIQTEVYIKRQNNSYSEVVSHFVDLQANPEVDSFQENQSNEMVFSVRENVPVGWFVGWIGVKNPDNQSYRYTILHFHSSHGELNSSSHQRFPFSIDESTGILTVSRPLDYENSPIFTFQVQTNDKDEIMTIVDVMVVLEDENDNPPVFIAGARLNSEMWEFTEIRIREDTKPNTRVFHLEFEDPDLSAEFHVTIDDLTDPQGLFAIDDNGFVTLISDSLDYESGPTYNITVILRDSPLGHPKAHTIRARLIFEILDVNDNSPVFLNPSTTFFITASASIGEVIGKVLATDADSGMNGLVRYNIQHETLPDASFAVDNITGKLTVNQPLNREIKSFREFVIEAKDSGTPSLRSQLNVSIVILAGNNNCRNLSRLKRAVNVTMIDQSNKFKISEDSPIGMFIGKISYANVYKGDEPTVVFKFVDHRSSQFFRINPLSGSVFLARQLDFEQQQIFALNVSMISFCGNDKNQLFGTVVVEITDVNDEAPVFIDGDHLEIRIAENISGIYPLQIKQIKAKDPEGGVNGLITYSLIEGDTQMFRINTTTGVLSLNEALDINQGHLYELIVEARDSGTPRLATTIRLIILVVDMNNHVPHFRQPSYYVRIKENDESVVGNNTNILKIGAVDEDAGLNGVIRYFFMNEKRSSPFYLDPILGKLHLRQPLDAETSKKHILSVQVVDSGEFFQLWSDIVDIVIDVGDINDNAPVIRSDKQDVYISDKSQSGDIIYTIEAYDPDEISTLSYTLIMDHFQLFSIDNLGIIRISELLSNTWDFSKTQSTEEYFATVTVSDDDGHNSSIDLTFHMTKCVHVPLFLPINETRVSVMENAINTELFRFEAYVKPSAHSQLDISIQYSIASGDPFANLRMDPFTGQLFGMHLDREQFMKYELQIAATVLSSPPCTSYQPFTVIVEDVNDNSPIFDKALISVKILENQPPQYNFLTIPKATDADDGENARISYSIVEGKYKSEFGIDAQTGMLHVLQPLDRETIPSYRLVIEARDHGAPSLNAICVIEIEILDENDNPPRFTRIFHGRIAESAKIGDFVLKVTSVDLDYVLISRNIYSLENEDQNNIFNIHSITGDITVAETLDREKKSEYHLRVRVSDGTWDVGTTVTIIVDDSNDNPPIFDQSVYEFSLLSSDFRNETKSRVIIGQVHASDADVGENAHIFYALNHEESEGLWISLFQIDPNDGNIWIENSDLENLERMFSLSEKFTIRQLLCISIIGEPKR</sequence>
<feature type="domain" description="Cadherin" evidence="14">
    <location>
        <begin position="1872"/>
        <end position="1982"/>
    </location>
</feature>
<dbReference type="Pfam" id="PF00028">
    <property type="entry name" value="Cadherin"/>
    <property type="match status" value="14"/>
</dbReference>
<reference evidence="15" key="1">
    <citation type="submission" date="2022-01" db="EMBL/GenBank/DDBJ databases">
        <title>Genome Sequence Resource for Two Populations of Ditylenchus destructor, the Migratory Endoparasitic Phytonematode.</title>
        <authorList>
            <person name="Zhang H."/>
            <person name="Lin R."/>
            <person name="Xie B."/>
        </authorList>
    </citation>
    <scope>NUCLEOTIDE SEQUENCE</scope>
    <source>
        <strain evidence="15">BazhouSP</strain>
    </source>
</reference>
<dbReference type="EMBL" id="JAKKPZ010000001">
    <property type="protein sequence ID" value="KAI1729388.1"/>
    <property type="molecule type" value="Genomic_DNA"/>
</dbReference>
<feature type="chain" id="PRO_5042105607" evidence="13">
    <location>
        <begin position="17"/>
        <end position="2503"/>
    </location>
</feature>
<feature type="domain" description="Cadherin" evidence="14">
    <location>
        <begin position="1659"/>
        <end position="1764"/>
    </location>
</feature>
<keyword evidence="4 13" id="KW-0732">Signal</keyword>
<keyword evidence="5" id="KW-0677">Repeat</keyword>
<evidence type="ECO:0000256" key="10">
    <source>
        <dbReference type="ARBA" id="ARBA00023157"/>
    </source>
</evidence>
<proteinExistence type="predicted"/>
<comment type="caution">
    <text evidence="15">The sequence shown here is derived from an EMBL/GenBank/DDBJ whole genome shotgun (WGS) entry which is preliminary data.</text>
</comment>
<dbReference type="PANTHER" id="PTHR24028">
    <property type="entry name" value="CADHERIN-87A"/>
    <property type="match status" value="1"/>
</dbReference>
<feature type="domain" description="Cadherin" evidence="14">
    <location>
        <begin position="284"/>
        <end position="382"/>
    </location>
</feature>
<evidence type="ECO:0000256" key="3">
    <source>
        <dbReference type="ARBA" id="ARBA00022692"/>
    </source>
</evidence>
<dbReference type="GO" id="GO:0007411">
    <property type="term" value="P:axon guidance"/>
    <property type="evidence" value="ECO:0007669"/>
    <property type="project" value="UniProtKB-ARBA"/>
</dbReference>
<keyword evidence="10" id="KW-1015">Disulfide bond</keyword>
<feature type="domain" description="Cadherin" evidence="14">
    <location>
        <begin position="162"/>
        <end position="273"/>
    </location>
</feature>
<protein>
    <submittedName>
        <fullName evidence="15">Cadherin domain-containing protein</fullName>
    </submittedName>
</protein>
<dbReference type="SMART" id="SM00112">
    <property type="entry name" value="CA"/>
    <property type="match status" value="16"/>
</dbReference>
<evidence type="ECO:0000256" key="8">
    <source>
        <dbReference type="ARBA" id="ARBA00022989"/>
    </source>
</evidence>
<dbReference type="GO" id="GO:0005886">
    <property type="term" value="C:plasma membrane"/>
    <property type="evidence" value="ECO:0007669"/>
    <property type="project" value="InterPro"/>
</dbReference>
<keyword evidence="16" id="KW-1185">Reference proteome</keyword>
<evidence type="ECO:0000259" key="14">
    <source>
        <dbReference type="PROSITE" id="PS50268"/>
    </source>
</evidence>
<feature type="domain" description="Cadherin" evidence="14">
    <location>
        <begin position="36"/>
        <end position="160"/>
    </location>
</feature>
<name>A0AAD4NLY1_9BILA</name>
<dbReference type="FunFam" id="2.60.40.60:FF:000092">
    <property type="entry name" value="Protocadherin 8"/>
    <property type="match status" value="2"/>
</dbReference>
<evidence type="ECO:0000313" key="16">
    <source>
        <dbReference type="Proteomes" id="UP001201812"/>
    </source>
</evidence>
<feature type="domain" description="Cadherin" evidence="14">
    <location>
        <begin position="2195"/>
        <end position="2300"/>
    </location>
</feature>
<feature type="domain" description="Cadherin" evidence="14">
    <location>
        <begin position="1086"/>
        <end position="1193"/>
    </location>
</feature>
<comment type="subcellular location">
    <subcellularLocation>
        <location evidence="1">Membrane</location>
        <topology evidence="1">Single-pass membrane protein</topology>
    </subcellularLocation>
</comment>
<feature type="domain" description="Cadherin" evidence="14">
    <location>
        <begin position="1188"/>
        <end position="1308"/>
    </location>
</feature>
<dbReference type="FunFam" id="2.60.40.60:FF:000020">
    <property type="entry name" value="Dachsous cadherin-related 1b"/>
    <property type="match status" value="1"/>
</dbReference>
<dbReference type="InterPro" id="IPR020894">
    <property type="entry name" value="Cadherin_CS"/>
</dbReference>
<evidence type="ECO:0000256" key="2">
    <source>
        <dbReference type="ARBA" id="ARBA00022536"/>
    </source>
</evidence>
<keyword evidence="3" id="KW-0812">Transmembrane</keyword>
<dbReference type="Pfam" id="PF25374">
    <property type="entry name" value="Cadherin_FAT4_N"/>
    <property type="match status" value="1"/>
</dbReference>
<evidence type="ECO:0000313" key="15">
    <source>
        <dbReference type="EMBL" id="KAI1729388.1"/>
    </source>
</evidence>
<dbReference type="PROSITE" id="PS50268">
    <property type="entry name" value="CADHERIN_2"/>
    <property type="match status" value="18"/>
</dbReference>
<feature type="domain" description="Cadherin" evidence="14">
    <location>
        <begin position="1766"/>
        <end position="1871"/>
    </location>
</feature>
<dbReference type="Proteomes" id="UP001201812">
    <property type="component" value="Unassembled WGS sequence"/>
</dbReference>
<dbReference type="InterPro" id="IPR050174">
    <property type="entry name" value="Protocadherin/Cadherin-CA"/>
</dbReference>
<feature type="domain" description="Cadherin" evidence="14">
    <location>
        <begin position="2125"/>
        <end position="2194"/>
    </location>
</feature>
<feature type="domain" description="Cadherin" evidence="14">
    <location>
        <begin position="1983"/>
        <end position="2087"/>
    </location>
</feature>
<dbReference type="GO" id="GO:0005509">
    <property type="term" value="F:calcium ion binding"/>
    <property type="evidence" value="ECO:0007669"/>
    <property type="project" value="UniProtKB-UniRule"/>
</dbReference>
<feature type="domain" description="Cadherin" evidence="14">
    <location>
        <begin position="547"/>
        <end position="619"/>
    </location>
</feature>
<dbReference type="FunFam" id="2.60.40.60:FF:000024">
    <property type="entry name" value="FAT atypical cadherin 3"/>
    <property type="match status" value="1"/>
</dbReference>
<evidence type="ECO:0000256" key="5">
    <source>
        <dbReference type="ARBA" id="ARBA00022737"/>
    </source>
</evidence>
<evidence type="ECO:0000256" key="7">
    <source>
        <dbReference type="ARBA" id="ARBA00022889"/>
    </source>
</evidence>
<dbReference type="CDD" id="cd11304">
    <property type="entry name" value="Cadherin_repeat"/>
    <property type="match status" value="19"/>
</dbReference>
<evidence type="ECO:0000256" key="6">
    <source>
        <dbReference type="ARBA" id="ARBA00022837"/>
    </source>
</evidence>
<evidence type="ECO:0000256" key="11">
    <source>
        <dbReference type="ARBA" id="ARBA00023180"/>
    </source>
</evidence>
<feature type="domain" description="Cadherin" evidence="14">
    <location>
        <begin position="1315"/>
        <end position="1425"/>
    </location>
</feature>
<dbReference type="InterPro" id="IPR002126">
    <property type="entry name" value="Cadherin-like_dom"/>
</dbReference>
<dbReference type="PROSITE" id="PS00232">
    <property type="entry name" value="CADHERIN_1"/>
    <property type="match status" value="6"/>
</dbReference>
<feature type="signal peptide" evidence="13">
    <location>
        <begin position="1"/>
        <end position="16"/>
    </location>
</feature>
<feature type="domain" description="Cadherin" evidence="14">
    <location>
        <begin position="1542"/>
        <end position="1650"/>
    </location>
</feature>
<gene>
    <name evidence="15" type="ORF">DdX_01628</name>
</gene>
<evidence type="ECO:0000256" key="9">
    <source>
        <dbReference type="ARBA" id="ARBA00023136"/>
    </source>
</evidence>
<dbReference type="PRINTS" id="PR00205">
    <property type="entry name" value="CADHERIN"/>
</dbReference>
<accession>A0AAD4NLY1</accession>
<feature type="domain" description="Cadherin" evidence="14">
    <location>
        <begin position="2300"/>
        <end position="2401"/>
    </location>
</feature>
<keyword evidence="8" id="KW-1133">Transmembrane helix</keyword>
<keyword evidence="7" id="KW-0130">Cell adhesion</keyword>
<keyword evidence="2" id="KW-0245">EGF-like domain</keyword>
<feature type="domain" description="Cadherin" evidence="14">
    <location>
        <begin position="643"/>
        <end position="756"/>
    </location>
</feature>
<dbReference type="PANTHER" id="PTHR24028:SF328">
    <property type="entry name" value="CADHERIN-3"/>
    <property type="match status" value="1"/>
</dbReference>
<evidence type="ECO:0000256" key="4">
    <source>
        <dbReference type="ARBA" id="ARBA00022729"/>
    </source>
</evidence>
<organism evidence="15 16">
    <name type="scientific">Ditylenchus destructor</name>
    <dbReference type="NCBI Taxonomy" id="166010"/>
    <lineage>
        <taxon>Eukaryota</taxon>
        <taxon>Metazoa</taxon>
        <taxon>Ecdysozoa</taxon>
        <taxon>Nematoda</taxon>
        <taxon>Chromadorea</taxon>
        <taxon>Rhabditida</taxon>
        <taxon>Tylenchina</taxon>
        <taxon>Tylenchomorpha</taxon>
        <taxon>Sphaerularioidea</taxon>
        <taxon>Anguinidae</taxon>
        <taxon>Anguininae</taxon>
        <taxon>Ditylenchus</taxon>
    </lineage>
</organism>
<dbReference type="InterPro" id="IPR015919">
    <property type="entry name" value="Cadherin-like_sf"/>
</dbReference>
<feature type="domain" description="Cadherin" evidence="14">
    <location>
        <begin position="1435"/>
        <end position="1541"/>
    </location>
</feature>